<proteinExistence type="predicted"/>
<sequence>MRGYFRVMSLSPSAKCPALSEKLLRLMRNCAILHSPHYTWRHSDLDSNCCPSNGNEVVKICINNELIRRSAFAGIVTACSNFRNIVSFRNAS</sequence>
<dbReference type="Proteomes" id="UP001054945">
    <property type="component" value="Unassembled WGS sequence"/>
</dbReference>
<keyword evidence="2" id="KW-1185">Reference proteome</keyword>
<accession>A0AAV4P2S4</accession>
<protein>
    <submittedName>
        <fullName evidence="1">Uncharacterized protein</fullName>
    </submittedName>
</protein>
<evidence type="ECO:0000313" key="1">
    <source>
        <dbReference type="EMBL" id="GIX91465.1"/>
    </source>
</evidence>
<organism evidence="1 2">
    <name type="scientific">Caerostris extrusa</name>
    <name type="common">Bark spider</name>
    <name type="synonym">Caerostris bankana</name>
    <dbReference type="NCBI Taxonomy" id="172846"/>
    <lineage>
        <taxon>Eukaryota</taxon>
        <taxon>Metazoa</taxon>
        <taxon>Ecdysozoa</taxon>
        <taxon>Arthropoda</taxon>
        <taxon>Chelicerata</taxon>
        <taxon>Arachnida</taxon>
        <taxon>Araneae</taxon>
        <taxon>Araneomorphae</taxon>
        <taxon>Entelegynae</taxon>
        <taxon>Araneoidea</taxon>
        <taxon>Araneidae</taxon>
        <taxon>Caerostris</taxon>
    </lineage>
</organism>
<evidence type="ECO:0000313" key="2">
    <source>
        <dbReference type="Proteomes" id="UP001054945"/>
    </source>
</evidence>
<gene>
    <name evidence="1" type="ORF">CEXT_96271</name>
</gene>
<name>A0AAV4P2S4_CAEEX</name>
<dbReference type="EMBL" id="BPLR01004029">
    <property type="protein sequence ID" value="GIX91465.1"/>
    <property type="molecule type" value="Genomic_DNA"/>
</dbReference>
<dbReference type="AlphaFoldDB" id="A0AAV4P2S4"/>
<comment type="caution">
    <text evidence="1">The sequence shown here is derived from an EMBL/GenBank/DDBJ whole genome shotgun (WGS) entry which is preliminary data.</text>
</comment>
<reference evidence="1 2" key="1">
    <citation type="submission" date="2021-06" db="EMBL/GenBank/DDBJ databases">
        <title>Caerostris extrusa draft genome.</title>
        <authorList>
            <person name="Kono N."/>
            <person name="Arakawa K."/>
        </authorList>
    </citation>
    <scope>NUCLEOTIDE SEQUENCE [LARGE SCALE GENOMIC DNA]</scope>
</reference>